<name>A0A834J940_VESVU</name>
<dbReference type="InterPro" id="IPR027417">
    <property type="entry name" value="P-loop_NTPase"/>
</dbReference>
<evidence type="ECO:0000256" key="5">
    <source>
        <dbReference type="SAM" id="MobiDB-lite"/>
    </source>
</evidence>
<dbReference type="Pfam" id="PF00071">
    <property type="entry name" value="Ras"/>
    <property type="match status" value="1"/>
</dbReference>
<dbReference type="SMART" id="SM00175">
    <property type="entry name" value="RAB"/>
    <property type="match status" value="1"/>
</dbReference>
<keyword evidence="6" id="KW-1133">Transmembrane helix</keyword>
<dbReference type="InterPro" id="IPR051065">
    <property type="entry name" value="Ras-related_GTPase"/>
</dbReference>
<proteinExistence type="inferred from homology"/>
<feature type="transmembrane region" description="Helical" evidence="6">
    <location>
        <begin position="15"/>
        <end position="40"/>
    </location>
</feature>
<evidence type="ECO:0000256" key="4">
    <source>
        <dbReference type="ARBA" id="ARBA00048098"/>
    </source>
</evidence>
<evidence type="ECO:0000256" key="1">
    <source>
        <dbReference type="ARBA" id="ARBA00008344"/>
    </source>
</evidence>
<feature type="region of interest" description="Disordered" evidence="5">
    <location>
        <begin position="324"/>
        <end position="347"/>
    </location>
</feature>
<evidence type="ECO:0000256" key="6">
    <source>
        <dbReference type="SAM" id="Phobius"/>
    </source>
</evidence>
<dbReference type="Gene3D" id="3.40.50.300">
    <property type="entry name" value="P-loop containing nucleotide triphosphate hydrolases"/>
    <property type="match status" value="1"/>
</dbReference>
<comment type="caution">
    <text evidence="7">The sequence shown here is derived from an EMBL/GenBank/DDBJ whole genome shotgun (WGS) entry which is preliminary data.</text>
</comment>
<dbReference type="PANTHER" id="PTHR45704">
    <property type="entry name" value="RAS-LIKE FAMILY MEMBER 11"/>
    <property type="match status" value="1"/>
</dbReference>
<reference evidence="7" key="1">
    <citation type="journal article" date="2020" name="G3 (Bethesda)">
        <title>High-Quality Assemblies for Three Invasive Social Wasps from the &lt;i&gt;Vespula&lt;/i&gt; Genus.</title>
        <authorList>
            <person name="Harrop T.W.R."/>
            <person name="Guhlin J."/>
            <person name="McLaughlin G.M."/>
            <person name="Permina E."/>
            <person name="Stockwell P."/>
            <person name="Gilligan J."/>
            <person name="Le Lec M.F."/>
            <person name="Gruber M.A.M."/>
            <person name="Quinn O."/>
            <person name="Lovegrove M."/>
            <person name="Duncan E.J."/>
            <person name="Remnant E.J."/>
            <person name="Van Eeckhoven J."/>
            <person name="Graham B."/>
            <person name="Knapp R.A."/>
            <person name="Langford K.W."/>
            <person name="Kronenberg Z."/>
            <person name="Press M.O."/>
            <person name="Eacker S.M."/>
            <person name="Wilson-Rankin E.E."/>
            <person name="Purcell J."/>
            <person name="Lester P.J."/>
            <person name="Dearden P.K."/>
        </authorList>
    </citation>
    <scope>NUCLEOTIDE SEQUENCE</scope>
    <source>
        <strain evidence="7">Marl-1</strain>
    </source>
</reference>
<gene>
    <name evidence="7" type="ORF">HZH66_012349</name>
</gene>
<accession>A0A834J940</accession>
<keyword evidence="6" id="KW-0812">Transmembrane</keyword>
<dbReference type="PROSITE" id="PS51421">
    <property type="entry name" value="RAS"/>
    <property type="match status" value="1"/>
</dbReference>
<feature type="region of interest" description="Disordered" evidence="5">
    <location>
        <begin position="121"/>
        <end position="142"/>
    </location>
</feature>
<feature type="region of interest" description="Disordered" evidence="5">
    <location>
        <begin position="83"/>
        <end position="105"/>
    </location>
</feature>
<dbReference type="SMART" id="SM00174">
    <property type="entry name" value="RHO"/>
    <property type="match status" value="1"/>
</dbReference>
<dbReference type="SMART" id="SM00173">
    <property type="entry name" value="RAS"/>
    <property type="match status" value="1"/>
</dbReference>
<dbReference type="InterPro" id="IPR001806">
    <property type="entry name" value="Small_GTPase"/>
</dbReference>
<feature type="compositionally biased region" description="Basic and acidic residues" evidence="5">
    <location>
        <begin position="84"/>
        <end position="101"/>
    </location>
</feature>
<evidence type="ECO:0000256" key="3">
    <source>
        <dbReference type="ARBA" id="ARBA00022801"/>
    </source>
</evidence>
<dbReference type="InterPro" id="IPR005225">
    <property type="entry name" value="Small_GTP-bd"/>
</dbReference>
<dbReference type="EC" id="3.6.5.2" evidence="2"/>
<evidence type="ECO:0000256" key="2">
    <source>
        <dbReference type="ARBA" id="ARBA00011984"/>
    </source>
</evidence>
<dbReference type="GO" id="GO:0003925">
    <property type="term" value="F:G protein activity"/>
    <property type="evidence" value="ECO:0007669"/>
    <property type="project" value="UniProtKB-EC"/>
</dbReference>
<comment type="similarity">
    <text evidence="1">Belongs to the small GTPase superfamily. Ras family.</text>
</comment>
<sequence length="572" mass="66073">MWNDGDDHSDETFRIFVWIARLKRLSLIAFMLLSVLLYYVPESRSHVRKACCFLIDFVADGLKFALRATDGDYRKKMRVKRRRLQNEQENQRGRRTCEKNKISTNEGPSWYREIAKPRSRRFGQDGKYQSRRRDRRRYREFMGNDGPPESCLELLSPFLQNRYQQRRAVTTRNDVCSVRLKKEYDHRTVDNPLKYREDLSYPSQKFPFEYEEDYAPVDTDIPTNYYDSPCGRFDQNVADIATYRLREIIGDNKFFAKREERSVVDLEGETVRKRQMSGLRQMHGDTIPERSYNESSYTSLEAEADDENSQCGNEIATGTNFSKERDVEEATTTENFPRASCDPAKDDTKYVTSARSMTSNAIRGIRRKKSSLCEVKVAVIGAPGVGKSALTVRFLTRRYIGEYDHQSENRYKHEVLVDGEPILFEILDSCPKSDDEMPSMETLQWADGLLLVYSITDRTSFNFVRKAKEALAVADPEAAMPLAMVGNKADMVHLRQVSAEEGEILAKDFECWFSEISAAEQVVQVAESFHELCREVLAARRRNKQSLLDRMLGSKATRTYSRGKSDSALPKD</sequence>
<keyword evidence="3" id="KW-0378">Hydrolase</keyword>
<dbReference type="PRINTS" id="PR00449">
    <property type="entry name" value="RASTRNSFRMNG"/>
</dbReference>
<keyword evidence="8" id="KW-1185">Reference proteome</keyword>
<dbReference type="NCBIfam" id="TIGR00231">
    <property type="entry name" value="small_GTP"/>
    <property type="match status" value="1"/>
</dbReference>
<dbReference type="AlphaFoldDB" id="A0A834J940"/>
<dbReference type="GO" id="GO:0005525">
    <property type="term" value="F:GTP binding"/>
    <property type="evidence" value="ECO:0007669"/>
    <property type="project" value="InterPro"/>
</dbReference>
<evidence type="ECO:0000313" key="8">
    <source>
        <dbReference type="Proteomes" id="UP000614350"/>
    </source>
</evidence>
<dbReference type="EMBL" id="JACSEA010000016">
    <property type="protein sequence ID" value="KAF7384099.1"/>
    <property type="molecule type" value="Genomic_DNA"/>
</dbReference>
<protein>
    <recommendedName>
        <fullName evidence="2">small monomeric GTPase</fullName>
        <ecNumber evidence="2">3.6.5.2</ecNumber>
    </recommendedName>
</protein>
<evidence type="ECO:0000313" key="7">
    <source>
        <dbReference type="EMBL" id="KAF7384099.1"/>
    </source>
</evidence>
<dbReference type="SUPFAM" id="SSF52540">
    <property type="entry name" value="P-loop containing nucleoside triphosphate hydrolases"/>
    <property type="match status" value="1"/>
</dbReference>
<dbReference type="Proteomes" id="UP000614350">
    <property type="component" value="Unassembled WGS sequence"/>
</dbReference>
<organism evidence="7 8">
    <name type="scientific">Vespula vulgaris</name>
    <name type="common">Yellow jacket</name>
    <name type="synonym">Wasp</name>
    <dbReference type="NCBI Taxonomy" id="7454"/>
    <lineage>
        <taxon>Eukaryota</taxon>
        <taxon>Metazoa</taxon>
        <taxon>Ecdysozoa</taxon>
        <taxon>Arthropoda</taxon>
        <taxon>Hexapoda</taxon>
        <taxon>Insecta</taxon>
        <taxon>Pterygota</taxon>
        <taxon>Neoptera</taxon>
        <taxon>Endopterygota</taxon>
        <taxon>Hymenoptera</taxon>
        <taxon>Apocrita</taxon>
        <taxon>Aculeata</taxon>
        <taxon>Vespoidea</taxon>
        <taxon>Vespidae</taxon>
        <taxon>Vespinae</taxon>
        <taxon>Vespula</taxon>
    </lineage>
</organism>
<keyword evidence="6" id="KW-0472">Membrane</keyword>
<comment type="catalytic activity">
    <reaction evidence="4">
        <text>GTP + H2O = GDP + phosphate + H(+)</text>
        <dbReference type="Rhea" id="RHEA:19669"/>
        <dbReference type="ChEBI" id="CHEBI:15377"/>
        <dbReference type="ChEBI" id="CHEBI:15378"/>
        <dbReference type="ChEBI" id="CHEBI:37565"/>
        <dbReference type="ChEBI" id="CHEBI:43474"/>
        <dbReference type="ChEBI" id="CHEBI:58189"/>
        <dbReference type="EC" id="3.6.5.2"/>
    </reaction>
</comment>
<dbReference type="PROSITE" id="PS51419">
    <property type="entry name" value="RAB"/>
    <property type="match status" value="1"/>
</dbReference>